<evidence type="ECO:0008006" key="4">
    <source>
        <dbReference type="Google" id="ProtNLM"/>
    </source>
</evidence>
<reference evidence="3" key="1">
    <citation type="journal article" date="2019" name="Int. J. Syst. Evol. Microbiol.">
        <title>The Global Catalogue of Microorganisms (GCM) 10K type strain sequencing project: providing services to taxonomists for standard genome sequencing and annotation.</title>
        <authorList>
            <consortium name="The Broad Institute Genomics Platform"/>
            <consortium name="The Broad Institute Genome Sequencing Center for Infectious Disease"/>
            <person name="Wu L."/>
            <person name="Ma J."/>
        </authorList>
    </citation>
    <scope>NUCLEOTIDE SEQUENCE [LARGE SCALE GENOMIC DNA]</scope>
    <source>
        <strain evidence="3">KCTC 12848</strain>
    </source>
</reference>
<feature type="transmembrane region" description="Helical" evidence="1">
    <location>
        <begin position="100"/>
        <end position="118"/>
    </location>
</feature>
<accession>A0ABW5EE94</accession>
<evidence type="ECO:0000256" key="1">
    <source>
        <dbReference type="SAM" id="Phobius"/>
    </source>
</evidence>
<keyword evidence="1" id="KW-0472">Membrane</keyword>
<name>A0ABW5EE94_9GAMM</name>
<sequence>METDIYRAPEAELQESGAEIDHEFYVVSKNKFLLLMVGTFGFYEIYWFYRNWKLYQKRHGVSMLPVMRAIFSVFFAYSLFRKLEDSNAEMDRESTWSPGWMATIYVTLTIVASITDRISTSMTEYTVLDVVSIVTLPVIVWILYRAQRVINIVCEDPDGESNAQITPANCFWLVIGLLLWSLIAIGFYEGFVGLPV</sequence>
<dbReference type="Proteomes" id="UP001597425">
    <property type="component" value="Unassembled WGS sequence"/>
</dbReference>
<feature type="transmembrane region" description="Helical" evidence="1">
    <location>
        <begin position="164"/>
        <end position="188"/>
    </location>
</feature>
<evidence type="ECO:0000313" key="2">
    <source>
        <dbReference type="EMBL" id="MFD2311911.1"/>
    </source>
</evidence>
<feature type="transmembrane region" description="Helical" evidence="1">
    <location>
        <begin position="32"/>
        <end position="49"/>
    </location>
</feature>
<keyword evidence="3" id="KW-1185">Reference proteome</keyword>
<dbReference type="RefSeq" id="WP_265722709.1">
    <property type="nucleotide sequence ID" value="NZ_JAPIVK010000027.1"/>
</dbReference>
<gene>
    <name evidence="2" type="ORF">ACFSKX_15885</name>
</gene>
<keyword evidence="1" id="KW-0812">Transmembrane</keyword>
<feature type="transmembrane region" description="Helical" evidence="1">
    <location>
        <begin position="125"/>
        <end position="144"/>
    </location>
</feature>
<keyword evidence="1" id="KW-1133">Transmembrane helix</keyword>
<dbReference type="EMBL" id="JBHUJD010000024">
    <property type="protein sequence ID" value="MFD2311911.1"/>
    <property type="molecule type" value="Genomic_DNA"/>
</dbReference>
<feature type="transmembrane region" description="Helical" evidence="1">
    <location>
        <begin position="61"/>
        <end position="80"/>
    </location>
</feature>
<organism evidence="2 3">
    <name type="scientific">Microbulbifer halophilus</name>
    <dbReference type="NCBI Taxonomy" id="453963"/>
    <lineage>
        <taxon>Bacteria</taxon>
        <taxon>Pseudomonadati</taxon>
        <taxon>Pseudomonadota</taxon>
        <taxon>Gammaproteobacteria</taxon>
        <taxon>Cellvibrionales</taxon>
        <taxon>Microbulbiferaceae</taxon>
        <taxon>Microbulbifer</taxon>
    </lineage>
</organism>
<comment type="caution">
    <text evidence="2">The sequence shown here is derived from an EMBL/GenBank/DDBJ whole genome shotgun (WGS) entry which is preliminary data.</text>
</comment>
<proteinExistence type="predicted"/>
<protein>
    <recommendedName>
        <fullName evidence="4">DUF4234 domain-containing protein</fullName>
    </recommendedName>
</protein>
<evidence type="ECO:0000313" key="3">
    <source>
        <dbReference type="Proteomes" id="UP001597425"/>
    </source>
</evidence>